<accession>A0ACA9YAH8</accession>
<evidence type="ECO:0000313" key="1">
    <source>
        <dbReference type="EMBL" id="CAH6722053.1"/>
    </source>
</evidence>
<dbReference type="Proteomes" id="UP001152531">
    <property type="component" value="Unassembled WGS sequence"/>
</dbReference>
<name>A0ACA9YAH8_9ASCO</name>
<organism evidence="1 2">
    <name type="scientific">[Candida] jaroonii</name>
    <dbReference type="NCBI Taxonomy" id="467808"/>
    <lineage>
        <taxon>Eukaryota</taxon>
        <taxon>Fungi</taxon>
        <taxon>Dikarya</taxon>
        <taxon>Ascomycota</taxon>
        <taxon>Saccharomycotina</taxon>
        <taxon>Pichiomycetes</taxon>
        <taxon>Debaryomycetaceae</taxon>
        <taxon>Yamadazyma</taxon>
    </lineage>
</organism>
<dbReference type="EMBL" id="CALSDN010000008">
    <property type="protein sequence ID" value="CAH6722053.1"/>
    <property type="molecule type" value="Genomic_DNA"/>
</dbReference>
<comment type="caution">
    <text evidence="1">The sequence shown here is derived from an EMBL/GenBank/DDBJ whole genome shotgun (WGS) entry which is preliminary data.</text>
</comment>
<reference evidence="1" key="1">
    <citation type="submission" date="2022-06" db="EMBL/GenBank/DDBJ databases">
        <authorList>
            <person name="Legras J.-L."/>
            <person name="Devillers H."/>
            <person name="Grondin C."/>
        </authorList>
    </citation>
    <scope>NUCLEOTIDE SEQUENCE</scope>
    <source>
        <strain evidence="1">CLIB 1444</strain>
    </source>
</reference>
<protein>
    <submittedName>
        <fullName evidence="1">Allantoate permease</fullName>
    </submittedName>
</protein>
<proteinExistence type="predicted"/>
<sequence length="525" mass="58553">MSMDKKLESINSKEVPNKEDSNVDNHSDDNTAVDINDEGFDLFKRGGMNDVVDEAESKRVARKLDYHLLPILFVLYGINYVDKASLGWAAVLGTFETDVHVDVGDRYSWASAIFYYGYLGAQYPASYCLQKFPVGKVIASTTIFWGILMLCHMACSSYGGILACRFLLGVSEAPISGGFILFLSQFYTRKEQVGRTMVFGSSQGVFYVIFGFISYGLGHVTDAKLSEWQLVFLVLGICSLLIGAAWFALIPDTPAKARFLTEEEKIIAVKRVSKNMMGMSTHNWDWSQTFECFRDPKTLFLAGFLIFTMIPNGGLTNFGNQVLAGIVHNRLESIVVGIGQSFFSSGQMLIYSTFSLKYNNFRTIGMSAPLLLAIAGLSAVYATEDHGAKWGRVFAYWMINSYAVTWPFALATFGSNFAGHTKRASMSMILLLAFSVGNIIGPFCFHSYDAPKYTSALATNLGCFCAAFVIAVLLRFYLKWENNRRDKKYGVVEMDGLDEDERLEGILNGMKDQTDISNKQFRYVL</sequence>
<evidence type="ECO:0000313" key="2">
    <source>
        <dbReference type="Proteomes" id="UP001152531"/>
    </source>
</evidence>
<gene>
    <name evidence="1" type="ORF">CLIB1444_08S00782</name>
</gene>
<keyword evidence="2" id="KW-1185">Reference proteome</keyword>